<reference evidence="1" key="2">
    <citation type="journal article" date="2022" name="Res Sq">
        <title>Comparative Genomics Reveals Insights into the Divergent Evolution of Astigmatic Mites and Household Pest Adaptations.</title>
        <authorList>
            <person name="Xiong Q."/>
            <person name="Wan A.T.-Y."/>
            <person name="Liu X.-Y."/>
            <person name="Fung C.S.-H."/>
            <person name="Xiao X."/>
            <person name="Malainual N."/>
            <person name="Hou J."/>
            <person name="Wang L."/>
            <person name="Wang M."/>
            <person name="Yang K."/>
            <person name="Cui Y."/>
            <person name="Leung E."/>
            <person name="Nong W."/>
            <person name="Shin S.-K."/>
            <person name="Au S."/>
            <person name="Jeong K.Y."/>
            <person name="Chew F.T."/>
            <person name="Hui J."/>
            <person name="Leung T.F."/>
            <person name="Tungtrongchitr A."/>
            <person name="Zhong N."/>
            <person name="Liu Z."/>
            <person name="Tsui S."/>
        </authorList>
    </citation>
    <scope>NUCLEOTIDE SEQUENCE</scope>
    <source>
        <strain evidence="1">Derf</strain>
        <tissue evidence="1">Whole organism</tissue>
    </source>
</reference>
<name>A0A922L891_DERFA</name>
<protein>
    <submittedName>
        <fullName evidence="1">Uncharacterized protein</fullName>
    </submittedName>
</protein>
<accession>A0A922L891</accession>
<dbReference type="Proteomes" id="UP000790347">
    <property type="component" value="Unassembled WGS sequence"/>
</dbReference>
<organism evidence="1 2">
    <name type="scientific">Dermatophagoides farinae</name>
    <name type="common">American house dust mite</name>
    <dbReference type="NCBI Taxonomy" id="6954"/>
    <lineage>
        <taxon>Eukaryota</taxon>
        <taxon>Metazoa</taxon>
        <taxon>Ecdysozoa</taxon>
        <taxon>Arthropoda</taxon>
        <taxon>Chelicerata</taxon>
        <taxon>Arachnida</taxon>
        <taxon>Acari</taxon>
        <taxon>Acariformes</taxon>
        <taxon>Sarcoptiformes</taxon>
        <taxon>Astigmata</taxon>
        <taxon>Psoroptidia</taxon>
        <taxon>Analgoidea</taxon>
        <taxon>Pyroglyphidae</taxon>
        <taxon>Dermatophagoidinae</taxon>
        <taxon>Dermatophagoides</taxon>
    </lineage>
</organism>
<evidence type="ECO:0000313" key="1">
    <source>
        <dbReference type="EMBL" id="KAH9526931.1"/>
    </source>
</evidence>
<proteinExistence type="predicted"/>
<sequence length="74" mass="8662">MSSYSKNVNENETLSTFRPSSLYLFFPRSVQSKNHHHHHRQQQQHIIGLIFIADLSADLTMLLAIHTQQYCHTI</sequence>
<gene>
    <name evidence="1" type="ORF">DERF_000986</name>
</gene>
<reference evidence="1" key="1">
    <citation type="submission" date="2013-05" db="EMBL/GenBank/DDBJ databases">
        <authorList>
            <person name="Yim A.K.Y."/>
            <person name="Chan T.F."/>
            <person name="Ji K.M."/>
            <person name="Liu X.Y."/>
            <person name="Zhou J.W."/>
            <person name="Li R.Q."/>
            <person name="Yang K.Y."/>
            <person name="Li J."/>
            <person name="Li M."/>
            <person name="Law P.T.W."/>
            <person name="Wu Y.L."/>
            <person name="Cai Z.L."/>
            <person name="Qin H."/>
            <person name="Bao Y."/>
            <person name="Leung R.K.K."/>
            <person name="Ng P.K.S."/>
            <person name="Zou J."/>
            <person name="Zhong X.J."/>
            <person name="Ran P.X."/>
            <person name="Zhong N.S."/>
            <person name="Liu Z.G."/>
            <person name="Tsui S.K.W."/>
        </authorList>
    </citation>
    <scope>NUCLEOTIDE SEQUENCE</scope>
    <source>
        <strain evidence="1">Derf</strain>
        <tissue evidence="1">Whole organism</tissue>
    </source>
</reference>
<dbReference type="EMBL" id="ASGP02000001">
    <property type="protein sequence ID" value="KAH9526931.1"/>
    <property type="molecule type" value="Genomic_DNA"/>
</dbReference>
<dbReference type="AlphaFoldDB" id="A0A922L891"/>
<comment type="caution">
    <text evidence="1">The sequence shown here is derived from an EMBL/GenBank/DDBJ whole genome shotgun (WGS) entry which is preliminary data.</text>
</comment>
<evidence type="ECO:0000313" key="2">
    <source>
        <dbReference type="Proteomes" id="UP000790347"/>
    </source>
</evidence>
<keyword evidence="2" id="KW-1185">Reference proteome</keyword>